<feature type="domain" description="Prolamin-like" evidence="3">
    <location>
        <begin position="110"/>
        <end position="153"/>
    </location>
</feature>
<gene>
    <name evidence="4" type="ORF">RJ639_037786</name>
</gene>
<reference evidence="4" key="1">
    <citation type="submission" date="2022-12" db="EMBL/GenBank/DDBJ databases">
        <title>Draft genome assemblies for two species of Escallonia (Escalloniales).</title>
        <authorList>
            <person name="Chanderbali A."/>
            <person name="Dervinis C."/>
            <person name="Anghel I."/>
            <person name="Soltis D."/>
            <person name="Soltis P."/>
            <person name="Zapata F."/>
        </authorList>
    </citation>
    <scope>NUCLEOTIDE SEQUENCE</scope>
    <source>
        <strain evidence="4">UCBG64.0493</strain>
        <tissue evidence="4">Leaf</tissue>
    </source>
</reference>
<accession>A0AA88WLB4</accession>
<feature type="compositionally biased region" description="Low complexity" evidence="2">
    <location>
        <begin position="52"/>
        <end position="67"/>
    </location>
</feature>
<dbReference type="AlphaFoldDB" id="A0AA88WLB4"/>
<dbReference type="Proteomes" id="UP001188597">
    <property type="component" value="Unassembled WGS sequence"/>
</dbReference>
<dbReference type="EMBL" id="JAVXUP010000422">
    <property type="protein sequence ID" value="KAK3028324.1"/>
    <property type="molecule type" value="Genomic_DNA"/>
</dbReference>
<proteinExistence type="predicted"/>
<keyword evidence="5" id="KW-1185">Reference proteome</keyword>
<feature type="region of interest" description="Disordered" evidence="2">
    <location>
        <begin position="1"/>
        <end position="77"/>
    </location>
</feature>
<comment type="caution">
    <text evidence="4">The sequence shown here is derived from an EMBL/GenBank/DDBJ whole genome shotgun (WGS) entry which is preliminary data.</text>
</comment>
<evidence type="ECO:0000313" key="4">
    <source>
        <dbReference type="EMBL" id="KAK3028324.1"/>
    </source>
</evidence>
<dbReference type="Pfam" id="PF05617">
    <property type="entry name" value="Prolamin_like"/>
    <property type="match status" value="1"/>
</dbReference>
<evidence type="ECO:0000313" key="5">
    <source>
        <dbReference type="Proteomes" id="UP001188597"/>
    </source>
</evidence>
<feature type="compositionally biased region" description="Basic and acidic residues" evidence="2">
    <location>
        <begin position="13"/>
        <end position="24"/>
    </location>
</feature>
<name>A0AA88WLB4_9ASTE</name>
<dbReference type="InterPro" id="IPR008502">
    <property type="entry name" value="Prolamin-like"/>
</dbReference>
<evidence type="ECO:0000256" key="1">
    <source>
        <dbReference type="ARBA" id="ARBA00022729"/>
    </source>
</evidence>
<evidence type="ECO:0000259" key="3">
    <source>
        <dbReference type="Pfam" id="PF05617"/>
    </source>
</evidence>
<protein>
    <recommendedName>
        <fullName evidence="3">Prolamin-like domain-containing protein</fullName>
    </recommendedName>
</protein>
<evidence type="ECO:0000256" key="2">
    <source>
        <dbReference type="SAM" id="MobiDB-lite"/>
    </source>
</evidence>
<organism evidence="4 5">
    <name type="scientific">Escallonia herrerae</name>
    <dbReference type="NCBI Taxonomy" id="1293975"/>
    <lineage>
        <taxon>Eukaryota</taxon>
        <taxon>Viridiplantae</taxon>
        <taxon>Streptophyta</taxon>
        <taxon>Embryophyta</taxon>
        <taxon>Tracheophyta</taxon>
        <taxon>Spermatophyta</taxon>
        <taxon>Magnoliopsida</taxon>
        <taxon>eudicotyledons</taxon>
        <taxon>Gunneridae</taxon>
        <taxon>Pentapetalae</taxon>
        <taxon>asterids</taxon>
        <taxon>campanulids</taxon>
        <taxon>Escalloniales</taxon>
        <taxon>Escalloniaceae</taxon>
        <taxon>Escallonia</taxon>
    </lineage>
</organism>
<sequence>MDIKPIGAAQAKQAEDVSGAKHPDWGFFHWAHPTSSRASPATPSPSPVRQCPPAASSSRPSISPTSSGRCSRHTGSSPSLTGSRLHCPPFHFPWISPKVGGGSDDGTAEKCWAPLTEVNNCVNEVYTSFVTRKNSFRLSCCSAVKKLSSHKVCRIVFMGYRCRWSNHVPDIEQGRIDDELFRLLRTHRSMHRRTKSQLVKVAGGNRLAAPVLSGRHPSIRLCHGEVGMVDQAAPTGGDIEA</sequence>
<keyword evidence="1" id="KW-0732">Signal</keyword>